<keyword evidence="11" id="KW-0496">Mitochondrion</keyword>
<dbReference type="InterPro" id="IPR001611">
    <property type="entry name" value="Leu-rich_rpt"/>
</dbReference>
<comment type="similarity">
    <text evidence="2">Belongs to the Fmt family.</text>
</comment>
<dbReference type="SMART" id="SM00408">
    <property type="entry name" value="IGc2"/>
    <property type="match status" value="1"/>
</dbReference>
<feature type="region of interest" description="Disordered" evidence="16">
    <location>
        <begin position="1029"/>
        <end position="1052"/>
    </location>
</feature>
<dbReference type="Pfam" id="PF02911">
    <property type="entry name" value="Formyl_trans_C"/>
    <property type="match status" value="1"/>
</dbReference>
<name>A0A8J2RPQ4_9CRUS</name>
<evidence type="ECO:0000256" key="1">
    <source>
        <dbReference type="ARBA" id="ARBA00004173"/>
    </source>
</evidence>
<feature type="compositionally biased region" description="Polar residues" evidence="16">
    <location>
        <begin position="854"/>
        <end position="866"/>
    </location>
</feature>
<evidence type="ECO:0000256" key="13">
    <source>
        <dbReference type="ARBA" id="ARBA00023180"/>
    </source>
</evidence>
<dbReference type="InterPro" id="IPR003599">
    <property type="entry name" value="Ig_sub"/>
</dbReference>
<evidence type="ECO:0000256" key="3">
    <source>
        <dbReference type="ARBA" id="ARBA00012261"/>
    </source>
</evidence>
<dbReference type="InterPro" id="IPR003591">
    <property type="entry name" value="Leu-rich_rpt_typical-subtyp"/>
</dbReference>
<feature type="region of interest" description="Disordered" evidence="16">
    <location>
        <begin position="949"/>
        <end position="978"/>
    </location>
</feature>
<dbReference type="EMBL" id="CAKKLH010000257">
    <property type="protein sequence ID" value="CAH0107207.1"/>
    <property type="molecule type" value="Genomic_DNA"/>
</dbReference>
<dbReference type="InterPro" id="IPR005793">
    <property type="entry name" value="Formyl_trans_C"/>
</dbReference>
<keyword evidence="17" id="KW-1133">Transmembrane helix</keyword>
<dbReference type="InterPro" id="IPR003598">
    <property type="entry name" value="Ig_sub2"/>
</dbReference>
<dbReference type="InterPro" id="IPR013783">
    <property type="entry name" value="Ig-like_fold"/>
</dbReference>
<dbReference type="InterPro" id="IPR032675">
    <property type="entry name" value="LRR_dom_sf"/>
</dbReference>
<feature type="region of interest" description="Disordered" evidence="16">
    <location>
        <begin position="854"/>
        <end position="873"/>
    </location>
</feature>
<keyword evidence="12" id="KW-1015">Disulfide bond</keyword>
<evidence type="ECO:0000256" key="10">
    <source>
        <dbReference type="ARBA" id="ARBA00022946"/>
    </source>
</evidence>
<dbReference type="InterPro" id="IPR041711">
    <property type="entry name" value="Met-tRNA-FMT_N"/>
</dbReference>
<reference evidence="19" key="1">
    <citation type="submission" date="2021-11" db="EMBL/GenBank/DDBJ databases">
        <authorList>
            <person name="Schell T."/>
        </authorList>
    </citation>
    <scope>NUCLEOTIDE SEQUENCE</scope>
    <source>
        <strain evidence="19">M5</strain>
    </source>
</reference>
<dbReference type="GO" id="GO:0004479">
    <property type="term" value="F:methionyl-tRNA formyltransferase activity"/>
    <property type="evidence" value="ECO:0007669"/>
    <property type="project" value="UniProtKB-EC"/>
</dbReference>
<protein>
    <recommendedName>
        <fullName evidence="4">Methionyl-tRNA formyltransferase, mitochondrial</fullName>
        <ecNumber evidence="3">2.1.2.9</ecNumber>
    </recommendedName>
</protein>
<dbReference type="Gene3D" id="3.40.50.12230">
    <property type="match status" value="1"/>
</dbReference>
<evidence type="ECO:0000256" key="4">
    <source>
        <dbReference type="ARBA" id="ARBA00014185"/>
    </source>
</evidence>
<feature type="domain" description="Ig-like" evidence="18">
    <location>
        <begin position="661"/>
        <end position="769"/>
    </location>
</feature>
<keyword evidence="17" id="KW-0472">Membrane</keyword>
<keyword evidence="6" id="KW-0808">Transferase</keyword>
<comment type="caution">
    <text evidence="19">The sequence shown here is derived from an EMBL/GenBank/DDBJ whole genome shotgun (WGS) entry which is preliminary data.</text>
</comment>
<evidence type="ECO:0000256" key="11">
    <source>
        <dbReference type="ARBA" id="ARBA00023128"/>
    </source>
</evidence>
<dbReference type="CDD" id="cd08646">
    <property type="entry name" value="FMT_core_Met-tRNA-FMT_N"/>
    <property type="match status" value="1"/>
</dbReference>
<dbReference type="PANTHER" id="PTHR11138:SF5">
    <property type="entry name" value="METHIONYL-TRNA FORMYLTRANSFERASE, MITOCHONDRIAL"/>
    <property type="match status" value="1"/>
</dbReference>
<dbReference type="CDD" id="cd00096">
    <property type="entry name" value="Ig"/>
    <property type="match status" value="1"/>
</dbReference>
<organism evidence="19 20">
    <name type="scientific">Daphnia galeata</name>
    <dbReference type="NCBI Taxonomy" id="27404"/>
    <lineage>
        <taxon>Eukaryota</taxon>
        <taxon>Metazoa</taxon>
        <taxon>Ecdysozoa</taxon>
        <taxon>Arthropoda</taxon>
        <taxon>Crustacea</taxon>
        <taxon>Branchiopoda</taxon>
        <taxon>Diplostraca</taxon>
        <taxon>Cladocera</taxon>
        <taxon>Anomopoda</taxon>
        <taxon>Daphniidae</taxon>
        <taxon>Daphnia</taxon>
    </lineage>
</organism>
<dbReference type="OrthoDB" id="643377at2759"/>
<evidence type="ECO:0000256" key="9">
    <source>
        <dbReference type="ARBA" id="ARBA00022917"/>
    </source>
</evidence>
<evidence type="ECO:0000259" key="18">
    <source>
        <dbReference type="PROSITE" id="PS50835"/>
    </source>
</evidence>
<evidence type="ECO:0000256" key="2">
    <source>
        <dbReference type="ARBA" id="ARBA00010699"/>
    </source>
</evidence>
<feature type="transmembrane region" description="Helical" evidence="17">
    <location>
        <begin position="388"/>
        <end position="408"/>
    </location>
</feature>
<dbReference type="Gene3D" id="3.80.10.10">
    <property type="entry name" value="Ribonuclease Inhibitor"/>
    <property type="match status" value="2"/>
</dbReference>
<evidence type="ECO:0000313" key="20">
    <source>
        <dbReference type="Proteomes" id="UP000789390"/>
    </source>
</evidence>
<sequence length="1270" mass="143666">MLYKSVKNLAFQTVRNVFVFKSRKYCSENSRKKWKIMFFGTDGFALKSLEELHKAMQDGKMVSELSVVVPAPKPHPCLVAKYAKQHNLPISVWPLPKEISHSQADCFDFGVVASFGHLIPSRIINSFPLGMLNIHGSILPRWRGAAPVVHAIMNGDTKTGVTIMRIKPHHFDVGDIVDQESIAIDPDISAVQLTNRLADMGANLLVRCVSDLHYHLDRCTPQPSHGVTLAPKIDAKLSHIDWSCMNAAQIYNRWRATCHLHFFHGVNVKLNNVEPPTATSFLPTIMSENLVDVRPGRIVVDRSRNLLFVRCQEDWVAFRHVTLHRRPVMNAVDFFNGYLQKKDIGQHYFDLKKRFVQKTTTPPLLIGIPSHRNDMVESKLSRKMRFHFGMIITIKLVIIIMISVVGTLTASSLEATSAANICLKPCVCKWKGGKESVSCHQAGWTEIPSSGLESTIQVLDLSGNPLSQLVANEFRKLGLTHLQRVILQRCALRHIDGTAFSGLTNLVELDLSHNVLSSIPTQAFQFFPELRELKLNGNPLMRLAGQTFALATKLVRLEIANCQLNHIDQKAFHGLELLEWLRLDGNLIEILPTATLGPLRTLRGIDLHHNPWNCTCPLRPLRSWLAARNMPFSVPPLCLSPQRLRGQSWNRMPLEELACPPRIHPVDSLVQVIAGQVANLTCHVQSNPEASVLWFFADRLIVNLTTPEETPPPTSSTVNQIYYLREISDRIDKTDKTSTLVLASAREQDSGFYVCQATNRAEKVSANITLLVKSNGVDLAAGQLSRGLTAGLILAIFVLLICCLCSLKRARMHASLRHRRPSTVMGVSSMNGQHSGSMFDKLDQMDNFLRRQSTASDNYKHQNGSAFKSGDSVMENGGYQQREDAKVETRLFQDKQWLVNNQPPKPSPEIKLPSSSSSNIVDAEVMTEPIVDGHRQIAMYQNKVKFNAADEHQQHQSTRRSSILKLDKVTSPSPSRNYPDLVDFLPEGNDDYSPGSISDVTSNQDEMELIQLKRETPPIFPTRYFQQSHRHEQQQQQPSFPAFGGGGGRRAVLASGQHYNHRRRLSDWELNELDDDLQHERHSPSMFYPTQPSGGDSSFDSVELDCGQMELIRRHHSEEVFHDEDFHRRYAYHTGQLNRFLLEYRALQKRLAQMQDTWGRCLDDESIDGSRPVRQHLRHYPNHQQQQQQQHHVVQRPLRPILKNRLTMPRQTRRWSTDEQPEGILEPELQSVVDELAVAIGLPNPRSPAAQLAHYHLVMNGLDAAFRWNG</sequence>
<dbReference type="AlphaFoldDB" id="A0A8J2RPQ4"/>
<evidence type="ECO:0000313" key="19">
    <source>
        <dbReference type="EMBL" id="CAH0107207.1"/>
    </source>
</evidence>
<keyword evidence="7" id="KW-0732">Signal</keyword>
<dbReference type="PANTHER" id="PTHR11138">
    <property type="entry name" value="METHIONYL-TRNA FORMYLTRANSFERASE"/>
    <property type="match status" value="1"/>
</dbReference>
<evidence type="ECO:0000256" key="8">
    <source>
        <dbReference type="ARBA" id="ARBA00022737"/>
    </source>
</evidence>
<dbReference type="GO" id="GO:0005739">
    <property type="term" value="C:mitochondrion"/>
    <property type="evidence" value="ECO:0007669"/>
    <property type="project" value="UniProtKB-SubCell"/>
</dbReference>
<dbReference type="SMART" id="SM00369">
    <property type="entry name" value="LRR_TYP"/>
    <property type="match status" value="6"/>
</dbReference>
<proteinExistence type="inferred from homology"/>
<evidence type="ECO:0000256" key="7">
    <source>
        <dbReference type="ARBA" id="ARBA00022729"/>
    </source>
</evidence>
<dbReference type="Pfam" id="PF00560">
    <property type="entry name" value="LRR_1"/>
    <property type="match status" value="1"/>
</dbReference>
<evidence type="ECO:0000256" key="12">
    <source>
        <dbReference type="ARBA" id="ARBA00023157"/>
    </source>
</evidence>
<dbReference type="PROSITE" id="PS51450">
    <property type="entry name" value="LRR"/>
    <property type="match status" value="1"/>
</dbReference>
<evidence type="ECO:0000256" key="15">
    <source>
        <dbReference type="ARBA" id="ARBA00057846"/>
    </source>
</evidence>
<keyword evidence="13" id="KW-0325">Glycoprotein</keyword>
<dbReference type="InterPro" id="IPR002376">
    <property type="entry name" value="Formyl_transf_N"/>
</dbReference>
<dbReference type="Pfam" id="PF13855">
    <property type="entry name" value="LRR_8"/>
    <property type="match status" value="2"/>
</dbReference>
<dbReference type="Pfam" id="PF00551">
    <property type="entry name" value="Formyl_trans_N"/>
    <property type="match status" value="1"/>
</dbReference>
<dbReference type="PROSITE" id="PS50835">
    <property type="entry name" value="IG_LIKE"/>
    <property type="match status" value="1"/>
</dbReference>
<dbReference type="InterPro" id="IPR007110">
    <property type="entry name" value="Ig-like_dom"/>
</dbReference>
<keyword evidence="17" id="KW-0812">Transmembrane</keyword>
<keyword evidence="8" id="KW-0677">Repeat</keyword>
<keyword evidence="10" id="KW-0809">Transit peptide</keyword>
<dbReference type="InterPro" id="IPR036477">
    <property type="entry name" value="Formyl_transf_N_sf"/>
</dbReference>
<comment type="function">
    <text evidence="15">Methionyl-tRNA formyltransferase that formylates methionyl-tRNA in mitochondria and is crucial for translation initiation.</text>
</comment>
<dbReference type="InterPro" id="IPR013098">
    <property type="entry name" value="Ig_I-set"/>
</dbReference>
<gene>
    <name evidence="19" type="ORF">DGAL_LOCUS10498</name>
</gene>
<dbReference type="SUPFAM" id="SSF53328">
    <property type="entry name" value="Formyltransferase"/>
    <property type="match status" value="1"/>
</dbReference>
<dbReference type="Gene3D" id="2.60.40.10">
    <property type="entry name" value="Immunoglobulins"/>
    <property type="match status" value="1"/>
</dbReference>
<feature type="region of interest" description="Disordered" evidence="16">
    <location>
        <begin position="1182"/>
        <end position="1223"/>
    </location>
</feature>
<keyword evidence="5" id="KW-0433">Leucine-rich repeat</keyword>
<feature type="compositionally biased region" description="Low complexity" evidence="16">
    <location>
        <begin position="1183"/>
        <end position="1192"/>
    </location>
</feature>
<dbReference type="SUPFAM" id="SSF52058">
    <property type="entry name" value="L domain-like"/>
    <property type="match status" value="1"/>
</dbReference>
<keyword evidence="20" id="KW-1185">Reference proteome</keyword>
<evidence type="ECO:0000256" key="5">
    <source>
        <dbReference type="ARBA" id="ARBA00022614"/>
    </source>
</evidence>
<dbReference type="Pfam" id="PF07679">
    <property type="entry name" value="I-set"/>
    <property type="match status" value="1"/>
</dbReference>
<dbReference type="SUPFAM" id="SSF48726">
    <property type="entry name" value="Immunoglobulin"/>
    <property type="match status" value="1"/>
</dbReference>
<dbReference type="InterPro" id="IPR011034">
    <property type="entry name" value="Formyl_transferase-like_C_sf"/>
</dbReference>
<evidence type="ECO:0000256" key="17">
    <source>
        <dbReference type="SAM" id="Phobius"/>
    </source>
</evidence>
<evidence type="ECO:0000256" key="16">
    <source>
        <dbReference type="SAM" id="MobiDB-lite"/>
    </source>
</evidence>
<dbReference type="SUPFAM" id="SSF50486">
    <property type="entry name" value="FMT C-terminal domain-like"/>
    <property type="match status" value="1"/>
</dbReference>
<dbReference type="EC" id="2.1.2.9" evidence="3"/>
<evidence type="ECO:0000256" key="6">
    <source>
        <dbReference type="ARBA" id="ARBA00022679"/>
    </source>
</evidence>
<dbReference type="Proteomes" id="UP000789390">
    <property type="component" value="Unassembled WGS sequence"/>
</dbReference>
<accession>A0A8J2RPQ4</accession>
<dbReference type="SMART" id="SM00082">
    <property type="entry name" value="LRRCT"/>
    <property type="match status" value="1"/>
</dbReference>
<dbReference type="FunFam" id="3.40.50.12230:FF:000003">
    <property type="entry name" value="methionyl-tRNA formyltransferase, mitochondrial"/>
    <property type="match status" value="1"/>
</dbReference>
<dbReference type="InterPro" id="IPR036179">
    <property type="entry name" value="Ig-like_dom_sf"/>
</dbReference>
<evidence type="ECO:0000256" key="14">
    <source>
        <dbReference type="ARBA" id="ARBA00052555"/>
    </source>
</evidence>
<comment type="subcellular location">
    <subcellularLocation>
        <location evidence="1">Mitochondrion</location>
    </subcellularLocation>
</comment>
<dbReference type="SMART" id="SM00409">
    <property type="entry name" value="IG"/>
    <property type="match status" value="1"/>
</dbReference>
<keyword evidence="9" id="KW-0648">Protein biosynthesis</keyword>
<dbReference type="InterPro" id="IPR000483">
    <property type="entry name" value="Cys-rich_flank_reg_C"/>
</dbReference>
<dbReference type="FunFam" id="3.80.10.10:FF:000082">
    <property type="entry name" value="Leucine-rich repeat-containing 24"/>
    <property type="match status" value="1"/>
</dbReference>
<comment type="catalytic activity">
    <reaction evidence="14">
        <text>L-methionyl-tRNA(fMet) + (6R)-10-formyltetrahydrofolate = N-formyl-L-methionyl-tRNA(fMet) + (6S)-5,6,7,8-tetrahydrofolate + H(+)</text>
        <dbReference type="Rhea" id="RHEA:24380"/>
        <dbReference type="Rhea" id="RHEA-COMP:9952"/>
        <dbReference type="Rhea" id="RHEA-COMP:9953"/>
        <dbReference type="ChEBI" id="CHEBI:15378"/>
        <dbReference type="ChEBI" id="CHEBI:57453"/>
        <dbReference type="ChEBI" id="CHEBI:78530"/>
        <dbReference type="ChEBI" id="CHEBI:78844"/>
        <dbReference type="ChEBI" id="CHEBI:195366"/>
        <dbReference type="EC" id="2.1.2.9"/>
    </reaction>
    <physiologicalReaction direction="left-to-right" evidence="14">
        <dbReference type="Rhea" id="RHEA:24381"/>
    </physiologicalReaction>
</comment>